<dbReference type="Proteomes" id="UP000485058">
    <property type="component" value="Unassembled WGS sequence"/>
</dbReference>
<feature type="compositionally biased region" description="Basic and acidic residues" evidence="1">
    <location>
        <begin position="218"/>
        <end position="228"/>
    </location>
</feature>
<feature type="region of interest" description="Disordered" evidence="1">
    <location>
        <begin position="217"/>
        <end position="272"/>
    </location>
</feature>
<protein>
    <submittedName>
        <fullName evidence="2">Uncharacterized protein</fullName>
    </submittedName>
</protein>
<dbReference type="AlphaFoldDB" id="A0A699ZKD6"/>
<sequence>MMGVGEGGLVTLHMPAGVTWTCCCMMAQCHAGLRCMGPHFPTVPGPSPGPARRPPSPPRQCPGPGWLRRSQWPASAQAAQQQLAILQPPLVAQQLGVKTEFVGQPAVGLEQLCQAQGAELSPLSHFLPGDGGVRSHPLWSTAGDRHLAQCDLVTSYLLLSVNTILRLPSQHDYLATEQTQKVADGPCTHDFICVIVLTRGSSVGRSFAEQALVGTPSDLDHSLPDLKADTSPPRSDLACQAPAGRSWTQAATPGRSRRARPGSANTVSSGSRAPTEAYRWSSDCVVAGAGLLDVSDANSRTSRPGAGCDEGGPELTAPEAGPLFSLFGVMQQSVLGTGALGCVGNAELVPHPNAACCAGCDVVWTDSFVRVDACPRQLHRSMSNASSKIM</sequence>
<name>A0A699ZKD6_HAELA</name>
<reference evidence="2 3" key="1">
    <citation type="submission" date="2020-02" db="EMBL/GenBank/DDBJ databases">
        <title>Draft genome sequence of Haematococcus lacustris strain NIES-144.</title>
        <authorList>
            <person name="Morimoto D."/>
            <person name="Nakagawa S."/>
            <person name="Yoshida T."/>
            <person name="Sawayama S."/>
        </authorList>
    </citation>
    <scope>NUCLEOTIDE SEQUENCE [LARGE SCALE GENOMIC DNA]</scope>
    <source>
        <strain evidence="2 3">NIES-144</strain>
    </source>
</reference>
<evidence type="ECO:0000313" key="3">
    <source>
        <dbReference type="Proteomes" id="UP000485058"/>
    </source>
</evidence>
<feature type="compositionally biased region" description="Polar residues" evidence="1">
    <location>
        <begin position="263"/>
        <end position="272"/>
    </location>
</feature>
<organism evidence="2 3">
    <name type="scientific">Haematococcus lacustris</name>
    <name type="common">Green alga</name>
    <name type="synonym">Haematococcus pluvialis</name>
    <dbReference type="NCBI Taxonomy" id="44745"/>
    <lineage>
        <taxon>Eukaryota</taxon>
        <taxon>Viridiplantae</taxon>
        <taxon>Chlorophyta</taxon>
        <taxon>core chlorophytes</taxon>
        <taxon>Chlorophyceae</taxon>
        <taxon>CS clade</taxon>
        <taxon>Chlamydomonadales</taxon>
        <taxon>Haematococcaceae</taxon>
        <taxon>Haematococcus</taxon>
    </lineage>
</organism>
<keyword evidence="3" id="KW-1185">Reference proteome</keyword>
<evidence type="ECO:0000256" key="1">
    <source>
        <dbReference type="SAM" id="MobiDB-lite"/>
    </source>
</evidence>
<evidence type="ECO:0000313" key="2">
    <source>
        <dbReference type="EMBL" id="GFH16232.1"/>
    </source>
</evidence>
<feature type="compositionally biased region" description="Pro residues" evidence="1">
    <location>
        <begin position="45"/>
        <end position="61"/>
    </location>
</feature>
<accession>A0A699ZKD6</accession>
<proteinExistence type="predicted"/>
<comment type="caution">
    <text evidence="2">The sequence shown here is derived from an EMBL/GenBank/DDBJ whole genome shotgun (WGS) entry which is preliminary data.</text>
</comment>
<dbReference type="EMBL" id="BLLF01000965">
    <property type="protein sequence ID" value="GFH16232.1"/>
    <property type="molecule type" value="Genomic_DNA"/>
</dbReference>
<gene>
    <name evidence="2" type="ORF">HaLaN_12613</name>
</gene>
<feature type="region of interest" description="Disordered" evidence="1">
    <location>
        <begin position="45"/>
        <end position="64"/>
    </location>
</feature>